<evidence type="ECO:0000313" key="2">
    <source>
        <dbReference type="Proteomes" id="UP000587800"/>
    </source>
</evidence>
<accession>A0ABR6SZV4</accession>
<sequence>MESDILGVFQRGTSQERKGKSALFNGKKSTSLKNGRLACAKKTKISDQVHGNNLQSKLFRSKASSRARMPGDFRLFRPLLFDITRFFSERSYPRLWYPIPSSKK</sequence>
<evidence type="ECO:0000313" key="1">
    <source>
        <dbReference type="EMBL" id="MBC1511184.1"/>
    </source>
</evidence>
<dbReference type="EMBL" id="JAASUB010000025">
    <property type="protein sequence ID" value="MBC1511184.1"/>
    <property type="molecule type" value="Genomic_DNA"/>
</dbReference>
<organism evidence="1 2">
    <name type="scientific">Listeria immobilis</name>
    <dbReference type="NCBI Taxonomy" id="2713502"/>
    <lineage>
        <taxon>Bacteria</taxon>
        <taxon>Bacillati</taxon>
        <taxon>Bacillota</taxon>
        <taxon>Bacilli</taxon>
        <taxon>Bacillales</taxon>
        <taxon>Listeriaceae</taxon>
        <taxon>Listeria</taxon>
    </lineage>
</organism>
<comment type="caution">
    <text evidence="1">The sequence shown here is derived from an EMBL/GenBank/DDBJ whole genome shotgun (WGS) entry which is preliminary data.</text>
</comment>
<proteinExistence type="predicted"/>
<gene>
    <name evidence="1" type="ORF">HCJ59_14990</name>
</gene>
<dbReference type="Proteomes" id="UP000587800">
    <property type="component" value="Unassembled WGS sequence"/>
</dbReference>
<protein>
    <submittedName>
        <fullName evidence="1">Uncharacterized protein</fullName>
    </submittedName>
</protein>
<dbReference type="RefSeq" id="WP_185348391.1">
    <property type="nucleotide sequence ID" value="NZ_JAASTU010000021.1"/>
</dbReference>
<keyword evidence="2" id="KW-1185">Reference proteome</keyword>
<reference evidence="1 2" key="1">
    <citation type="submission" date="2020-03" db="EMBL/GenBank/DDBJ databases">
        <title>Soil Listeria distribution.</title>
        <authorList>
            <person name="Liao J."/>
            <person name="Wiedmann M."/>
        </authorList>
    </citation>
    <scope>NUCLEOTIDE SEQUENCE [LARGE SCALE GENOMIC DNA]</scope>
    <source>
        <strain evidence="1 2">FSL L7-1515</strain>
    </source>
</reference>
<name>A0ABR6SZV4_9LIST</name>